<dbReference type="EMBL" id="BARU01035271">
    <property type="protein sequence ID" value="GAH73155.1"/>
    <property type="molecule type" value="Genomic_DNA"/>
</dbReference>
<evidence type="ECO:0000313" key="2">
    <source>
        <dbReference type="EMBL" id="GAH73155.1"/>
    </source>
</evidence>
<accession>X1IV59</accession>
<name>X1IV59_9ZZZZ</name>
<evidence type="ECO:0000256" key="1">
    <source>
        <dbReference type="SAM" id="MobiDB-lite"/>
    </source>
</evidence>
<dbReference type="AlphaFoldDB" id="X1IV59"/>
<reference evidence="2" key="1">
    <citation type="journal article" date="2014" name="Front. Microbiol.">
        <title>High frequency of phylogenetically diverse reductive dehalogenase-homologous genes in deep subseafloor sedimentary metagenomes.</title>
        <authorList>
            <person name="Kawai M."/>
            <person name="Futagami T."/>
            <person name="Toyoda A."/>
            <person name="Takaki Y."/>
            <person name="Nishi S."/>
            <person name="Hori S."/>
            <person name="Arai W."/>
            <person name="Tsubouchi T."/>
            <person name="Morono Y."/>
            <person name="Uchiyama I."/>
            <person name="Ito T."/>
            <person name="Fujiyama A."/>
            <person name="Inagaki F."/>
            <person name="Takami H."/>
        </authorList>
    </citation>
    <scope>NUCLEOTIDE SEQUENCE</scope>
    <source>
        <strain evidence="2">Expedition CK06-06</strain>
    </source>
</reference>
<feature type="compositionally biased region" description="Gly residues" evidence="1">
    <location>
        <begin position="58"/>
        <end position="90"/>
    </location>
</feature>
<gene>
    <name evidence="2" type="ORF">S03H2_55239</name>
</gene>
<feature type="non-terminal residue" evidence="2">
    <location>
        <position position="1"/>
    </location>
</feature>
<proteinExistence type="predicted"/>
<sequence length="124" mass="12102">LGCAKLQAQDFGGRGYGPGPGMFVDENGDGINDLAPDADGDGIPNGMDDDFVRPVDGTGHGPGSGDGTGAGQFGHGSRSGMGGFGPGDGTGNHQMGPVDGTGFGPGDCTSDGPQGNPRKGNPNR</sequence>
<organism evidence="2">
    <name type="scientific">marine sediment metagenome</name>
    <dbReference type="NCBI Taxonomy" id="412755"/>
    <lineage>
        <taxon>unclassified sequences</taxon>
        <taxon>metagenomes</taxon>
        <taxon>ecological metagenomes</taxon>
    </lineage>
</organism>
<comment type="caution">
    <text evidence="2">The sequence shown here is derived from an EMBL/GenBank/DDBJ whole genome shotgun (WGS) entry which is preliminary data.</text>
</comment>
<protein>
    <submittedName>
        <fullName evidence="2">Uncharacterized protein</fullName>
    </submittedName>
</protein>
<feature type="region of interest" description="Disordered" evidence="1">
    <location>
        <begin position="9"/>
        <end position="124"/>
    </location>
</feature>